<dbReference type="AlphaFoldDB" id="J3MLD2"/>
<name>J3MLD2_ORYBR</name>
<reference evidence="1" key="2">
    <citation type="submission" date="2013-04" db="UniProtKB">
        <authorList>
            <consortium name="EnsemblPlants"/>
        </authorList>
    </citation>
    <scope>IDENTIFICATION</scope>
</reference>
<reference evidence="1" key="1">
    <citation type="journal article" date="2013" name="Nat. Commun.">
        <title>Whole-genome sequencing of Oryza brachyantha reveals mechanisms underlying Oryza genome evolution.</title>
        <authorList>
            <person name="Chen J."/>
            <person name="Huang Q."/>
            <person name="Gao D."/>
            <person name="Wang J."/>
            <person name="Lang Y."/>
            <person name="Liu T."/>
            <person name="Li B."/>
            <person name="Bai Z."/>
            <person name="Luis Goicoechea J."/>
            <person name="Liang C."/>
            <person name="Chen C."/>
            <person name="Zhang W."/>
            <person name="Sun S."/>
            <person name="Liao Y."/>
            <person name="Zhang X."/>
            <person name="Yang L."/>
            <person name="Song C."/>
            <person name="Wang M."/>
            <person name="Shi J."/>
            <person name="Liu G."/>
            <person name="Liu J."/>
            <person name="Zhou H."/>
            <person name="Zhou W."/>
            <person name="Yu Q."/>
            <person name="An N."/>
            <person name="Chen Y."/>
            <person name="Cai Q."/>
            <person name="Wang B."/>
            <person name="Liu B."/>
            <person name="Min J."/>
            <person name="Huang Y."/>
            <person name="Wu H."/>
            <person name="Li Z."/>
            <person name="Zhang Y."/>
            <person name="Yin Y."/>
            <person name="Song W."/>
            <person name="Jiang J."/>
            <person name="Jackson S.A."/>
            <person name="Wing R.A."/>
            <person name="Wang J."/>
            <person name="Chen M."/>
        </authorList>
    </citation>
    <scope>NUCLEOTIDE SEQUENCE [LARGE SCALE GENOMIC DNA]</scope>
    <source>
        <strain evidence="1">cv. IRGC 101232</strain>
    </source>
</reference>
<proteinExistence type="predicted"/>
<accession>J3MLD2</accession>
<evidence type="ECO:0000313" key="1">
    <source>
        <dbReference type="EnsemblPlants" id="OB07G22140.1"/>
    </source>
</evidence>
<dbReference type="Proteomes" id="UP000006038">
    <property type="component" value="Chromosome 7"/>
</dbReference>
<dbReference type="Gramene" id="OB07G22140.1">
    <property type="protein sequence ID" value="OB07G22140.1"/>
    <property type="gene ID" value="OB07G22140"/>
</dbReference>
<dbReference type="EnsemblPlants" id="OB07G22140.1">
    <property type="protein sequence ID" value="OB07G22140.1"/>
    <property type="gene ID" value="OB07G22140"/>
</dbReference>
<dbReference type="HOGENOM" id="CLU_1943571_0_0_1"/>
<sequence length="130" mass="13991">AVNVLDDEEGLVGHADEQPLQRHVDAHLGEVEVVEVEAEVVGHGGDEAGLAGARRAVEEVVDDGLLEVGVHGERVERGRVVVVEAVPGADLVHEDPEHAVPALQLLRRRHDEGDVPLQRRVRVLGVEAEL</sequence>
<keyword evidence="2" id="KW-1185">Reference proteome</keyword>
<organism evidence="1">
    <name type="scientific">Oryza brachyantha</name>
    <name type="common">malo sina</name>
    <dbReference type="NCBI Taxonomy" id="4533"/>
    <lineage>
        <taxon>Eukaryota</taxon>
        <taxon>Viridiplantae</taxon>
        <taxon>Streptophyta</taxon>
        <taxon>Embryophyta</taxon>
        <taxon>Tracheophyta</taxon>
        <taxon>Spermatophyta</taxon>
        <taxon>Magnoliopsida</taxon>
        <taxon>Liliopsida</taxon>
        <taxon>Poales</taxon>
        <taxon>Poaceae</taxon>
        <taxon>BOP clade</taxon>
        <taxon>Oryzoideae</taxon>
        <taxon>Oryzeae</taxon>
        <taxon>Oryzinae</taxon>
        <taxon>Oryza</taxon>
    </lineage>
</organism>
<evidence type="ECO:0000313" key="2">
    <source>
        <dbReference type="Proteomes" id="UP000006038"/>
    </source>
</evidence>
<protein>
    <submittedName>
        <fullName evidence="1">Uncharacterized protein</fullName>
    </submittedName>
</protein>